<evidence type="ECO:0000256" key="4">
    <source>
        <dbReference type="ARBA" id="ARBA00023136"/>
    </source>
</evidence>
<feature type="transmembrane region" description="Helical" evidence="5">
    <location>
        <begin position="46"/>
        <end position="64"/>
    </location>
</feature>
<evidence type="ECO:0000256" key="3">
    <source>
        <dbReference type="ARBA" id="ARBA00022989"/>
    </source>
</evidence>
<reference evidence="6" key="1">
    <citation type="submission" date="2016-09" db="EMBL/GenBank/DDBJ databases">
        <authorList>
            <person name="Hebert L."/>
            <person name="Moumen B."/>
        </authorList>
    </citation>
    <scope>NUCLEOTIDE SEQUENCE [LARGE SCALE GENOMIC DNA]</scope>
    <source>
        <strain evidence="6">OVI</strain>
    </source>
</reference>
<dbReference type="EMBL" id="CZPT02000691">
    <property type="protein sequence ID" value="SCU67123.1"/>
    <property type="molecule type" value="Genomic_DNA"/>
</dbReference>
<name>A0A1G4I5F9_TRYEQ</name>
<protein>
    <submittedName>
        <fullName evidence="6">COPI associated protein, putative</fullName>
    </submittedName>
</protein>
<accession>A0A1G4I5F9</accession>
<evidence type="ECO:0000256" key="5">
    <source>
        <dbReference type="SAM" id="Phobius"/>
    </source>
</evidence>
<evidence type="ECO:0000313" key="7">
    <source>
        <dbReference type="Proteomes" id="UP000195570"/>
    </source>
</evidence>
<dbReference type="AlphaFoldDB" id="A0A1G4I5F9"/>
<evidence type="ECO:0000256" key="2">
    <source>
        <dbReference type="ARBA" id="ARBA00022692"/>
    </source>
</evidence>
<keyword evidence="2 5" id="KW-0812">Transmembrane</keyword>
<keyword evidence="4 5" id="KW-0472">Membrane</keyword>
<proteinExistence type="predicted"/>
<dbReference type="RefSeq" id="XP_067078483.1">
    <property type="nucleotide sequence ID" value="XM_067222382.1"/>
</dbReference>
<organism evidence="6 7">
    <name type="scientific">Trypanosoma equiperdum</name>
    <dbReference type="NCBI Taxonomy" id="5694"/>
    <lineage>
        <taxon>Eukaryota</taxon>
        <taxon>Discoba</taxon>
        <taxon>Euglenozoa</taxon>
        <taxon>Kinetoplastea</taxon>
        <taxon>Metakinetoplastina</taxon>
        <taxon>Trypanosomatida</taxon>
        <taxon>Trypanosomatidae</taxon>
        <taxon>Trypanosoma</taxon>
    </lineage>
</organism>
<dbReference type="Pfam" id="PF08507">
    <property type="entry name" value="COPI_assoc"/>
    <property type="match status" value="1"/>
</dbReference>
<dbReference type="GO" id="GO:0016020">
    <property type="term" value="C:membrane"/>
    <property type="evidence" value="ECO:0007669"/>
    <property type="project" value="UniProtKB-SubCell"/>
</dbReference>
<comment type="caution">
    <text evidence="6">The sequence shown here is derived from an EMBL/GenBank/DDBJ whole genome shotgun (WGS) entry which is preliminary data.</text>
</comment>
<evidence type="ECO:0000313" key="6">
    <source>
        <dbReference type="EMBL" id="SCU67123.1"/>
    </source>
</evidence>
<dbReference type="PANTHER" id="PTHR28128">
    <property type="entry name" value="GOLGI APPARATUS MEMBRANE PROTEIN TVP15"/>
    <property type="match status" value="1"/>
</dbReference>
<dbReference type="VEuPathDB" id="TriTrypDB:TEOVI_000786400"/>
<evidence type="ECO:0000256" key="1">
    <source>
        <dbReference type="ARBA" id="ARBA00004141"/>
    </source>
</evidence>
<feature type="transmembrane region" description="Helical" evidence="5">
    <location>
        <begin position="76"/>
        <end position="98"/>
    </location>
</feature>
<sequence length="128" mass="14065">MSDLQPMSGKNSFQLALMIMGIVGAAASGTMTLYKVMWYTVENIDAARVFIARLYVTFFAVIMPSAELGMMEHNEMVKFLLSYVGRAFLYLFMGGLLLGEEVASCIIGVFMIVLSIMNIVGQVIANKS</sequence>
<feature type="transmembrane region" description="Helical" evidence="5">
    <location>
        <begin position="105"/>
        <end position="125"/>
    </location>
</feature>
<dbReference type="GeneID" id="92381798"/>
<comment type="subcellular location">
    <subcellularLocation>
        <location evidence="1">Membrane</location>
        <topology evidence="1">Multi-pass membrane protein</topology>
    </subcellularLocation>
</comment>
<keyword evidence="3 5" id="KW-1133">Transmembrane helix</keyword>
<gene>
    <name evidence="6" type="ORF">TEOVI_000786400</name>
</gene>
<feature type="transmembrane region" description="Helical" evidence="5">
    <location>
        <begin position="12"/>
        <end position="34"/>
    </location>
</feature>
<keyword evidence="7" id="KW-1185">Reference proteome</keyword>
<dbReference type="InterPro" id="IPR013714">
    <property type="entry name" value="Golgi_TVP15"/>
</dbReference>
<dbReference type="Proteomes" id="UP000195570">
    <property type="component" value="Unassembled WGS sequence"/>
</dbReference>
<dbReference type="PANTHER" id="PTHR28128:SF1">
    <property type="entry name" value="GOLGI APPARATUS MEMBRANE PROTEIN TVP15"/>
    <property type="match status" value="1"/>
</dbReference>